<gene>
    <name evidence="1" type="primary">cfap161</name>
    <name evidence="1" type="ORF">Bhyg_01193</name>
</gene>
<dbReference type="Proteomes" id="UP001151699">
    <property type="component" value="Chromosome A"/>
</dbReference>
<dbReference type="PANTHER" id="PTHR24274">
    <property type="entry name" value="CILIA- AND FLAGELLA-ASSOCIATED PROTEIN 161"/>
    <property type="match status" value="1"/>
</dbReference>
<dbReference type="AlphaFoldDB" id="A0A9Q0S5L7"/>
<dbReference type="Pfam" id="PF24569">
    <property type="entry name" value="CFAP161"/>
    <property type="match status" value="1"/>
</dbReference>
<accession>A0A9Q0S5L7</accession>
<dbReference type="OrthoDB" id="2126411at2759"/>
<keyword evidence="2" id="KW-1185">Reference proteome</keyword>
<reference evidence="1" key="1">
    <citation type="submission" date="2022-07" db="EMBL/GenBank/DDBJ databases">
        <authorList>
            <person name="Trinca V."/>
            <person name="Uliana J.V.C."/>
            <person name="Torres T.T."/>
            <person name="Ward R.J."/>
            <person name="Monesi N."/>
        </authorList>
    </citation>
    <scope>NUCLEOTIDE SEQUENCE</scope>
    <source>
        <strain evidence="1">HSMRA1968</strain>
        <tissue evidence="1">Whole embryos</tissue>
    </source>
</reference>
<proteinExistence type="predicted"/>
<evidence type="ECO:0000313" key="2">
    <source>
        <dbReference type="Proteomes" id="UP001151699"/>
    </source>
</evidence>
<organism evidence="1 2">
    <name type="scientific">Pseudolycoriella hygida</name>
    <dbReference type="NCBI Taxonomy" id="35572"/>
    <lineage>
        <taxon>Eukaryota</taxon>
        <taxon>Metazoa</taxon>
        <taxon>Ecdysozoa</taxon>
        <taxon>Arthropoda</taxon>
        <taxon>Hexapoda</taxon>
        <taxon>Insecta</taxon>
        <taxon>Pterygota</taxon>
        <taxon>Neoptera</taxon>
        <taxon>Endopterygota</taxon>
        <taxon>Diptera</taxon>
        <taxon>Nematocera</taxon>
        <taxon>Sciaroidea</taxon>
        <taxon>Sciaridae</taxon>
        <taxon>Pseudolycoriella</taxon>
    </lineage>
</organism>
<keyword evidence="1" id="KW-0282">Flagellum</keyword>
<keyword evidence="1" id="KW-0966">Cell projection</keyword>
<protein>
    <submittedName>
        <fullName evidence="1">Cilia- and flagella-associated protein</fullName>
    </submittedName>
</protein>
<sequence>MRFGAIVQLEAPEMQKMYTTNDKSEDKSLDFNLKCVEGDEMICSTPKMYSTLGSATYSPYNYFKNGEINQSVGLAEKKRTPETAVKPMHFRWKCLNAVPGIRFETEGDPVPSNTKLVICHSATHKLLAAENTLFEGIFGKEYGLSVQTYQTVQKIETFKNIWSFKTRDVNLG</sequence>
<dbReference type="GO" id="GO:0060271">
    <property type="term" value="P:cilium assembly"/>
    <property type="evidence" value="ECO:0007669"/>
    <property type="project" value="TreeGrafter"/>
</dbReference>
<dbReference type="PANTHER" id="PTHR24274:SF1">
    <property type="entry name" value="CILIA- AND FLAGELLA-ASSOCIATED PROTEIN 161"/>
    <property type="match status" value="1"/>
</dbReference>
<dbReference type="InterPro" id="IPR055325">
    <property type="entry name" value="CF161"/>
</dbReference>
<evidence type="ECO:0000313" key="1">
    <source>
        <dbReference type="EMBL" id="KAJ6645984.1"/>
    </source>
</evidence>
<name>A0A9Q0S5L7_9DIPT</name>
<dbReference type="EMBL" id="WJQU01000001">
    <property type="protein sequence ID" value="KAJ6645984.1"/>
    <property type="molecule type" value="Genomic_DNA"/>
</dbReference>
<comment type="caution">
    <text evidence="1">The sequence shown here is derived from an EMBL/GenBank/DDBJ whole genome shotgun (WGS) entry which is preliminary data.</text>
</comment>
<dbReference type="GO" id="GO:0031514">
    <property type="term" value="C:motile cilium"/>
    <property type="evidence" value="ECO:0007669"/>
    <property type="project" value="TreeGrafter"/>
</dbReference>
<keyword evidence="1" id="KW-0969">Cilium</keyword>